<organism evidence="1">
    <name type="scientific">Psilocybe cubensis</name>
    <name type="common">Psychedelic mushroom</name>
    <name type="synonym">Stropharia cubensis</name>
    <dbReference type="NCBI Taxonomy" id="181762"/>
    <lineage>
        <taxon>Eukaryota</taxon>
        <taxon>Fungi</taxon>
        <taxon>Dikarya</taxon>
        <taxon>Basidiomycota</taxon>
        <taxon>Agaricomycotina</taxon>
        <taxon>Agaricomycetes</taxon>
        <taxon>Agaricomycetidae</taxon>
        <taxon>Agaricales</taxon>
        <taxon>Agaricineae</taxon>
        <taxon>Strophariaceae</taxon>
        <taxon>Psilocybe</taxon>
    </lineage>
</organism>
<comment type="caution">
    <text evidence="1">The sequence shown here is derived from an EMBL/GenBank/DDBJ whole genome shotgun (WGS) entry which is preliminary data.</text>
</comment>
<accession>A0A8H7XT94</accession>
<evidence type="ECO:0000313" key="1">
    <source>
        <dbReference type="EMBL" id="KAG5165255.1"/>
    </source>
</evidence>
<proteinExistence type="predicted"/>
<protein>
    <submittedName>
        <fullName evidence="1">Uncharacterized protein</fullName>
    </submittedName>
</protein>
<sequence length="267" mass="28896">MPVAEIMRWDVPPPLQLPLQLQLQGAVGDAYEEIKKFVNGLGGVHGVLDVYAGIAEENRAWAFVVVVWETRAHHDRAVYLQSQSGPPTRTRTSSCSTTEVKVKAKVKIRDIVQFNNTLTHALGAPVTEVVCAVIGSGSGSDDGDSDGGGGRESWESVLERRGIARVGGKRERERERLYEVWEGLTGRLVGLVSGSGSGSGERVRLGMGTSGPASWGRGVPVICNPTHRDTDSDAEYLEDEEGEGEERNWLVLGWASKQVRDRTSASS</sequence>
<name>A0A8H7XT94_PSICU</name>
<reference evidence="1" key="1">
    <citation type="submission" date="2021-02" db="EMBL/GenBank/DDBJ databases">
        <title>Psilocybe cubensis genome.</title>
        <authorList>
            <person name="Mckernan K.J."/>
            <person name="Crawford S."/>
            <person name="Trippe A."/>
            <person name="Kane L.T."/>
            <person name="Mclaughlin S."/>
        </authorList>
    </citation>
    <scope>NUCLEOTIDE SEQUENCE [LARGE SCALE GENOMIC DNA]</scope>
    <source>
        <strain evidence="1">MGC-MH-2018</strain>
    </source>
</reference>
<gene>
    <name evidence="1" type="ORF">JR316_009951</name>
</gene>
<dbReference type="AlphaFoldDB" id="A0A8H7XT94"/>
<dbReference type="EMBL" id="JAFIQS010000010">
    <property type="protein sequence ID" value="KAG5165255.1"/>
    <property type="molecule type" value="Genomic_DNA"/>
</dbReference>